<dbReference type="InterPro" id="IPR004588">
    <property type="entry name" value="IspG_bac-typ"/>
</dbReference>
<dbReference type="NCBIfam" id="NF001540">
    <property type="entry name" value="PRK00366.1"/>
    <property type="match status" value="1"/>
</dbReference>
<dbReference type="InterPro" id="IPR058579">
    <property type="entry name" value="IspG_C"/>
</dbReference>
<dbReference type="GO" id="GO:0016114">
    <property type="term" value="P:terpenoid biosynthetic process"/>
    <property type="evidence" value="ECO:0007669"/>
    <property type="project" value="InterPro"/>
</dbReference>
<comment type="pathway">
    <text evidence="7">Isoprenoid biosynthesis; isopentenyl diphosphate biosynthesis via DXP pathway; isopentenyl diphosphate from 1-deoxy-D-xylulose 5-phosphate: step 5/6.</text>
</comment>
<comment type="catalytic activity">
    <reaction evidence="7">
        <text>(2E)-4-hydroxy-3-methylbut-2-enyl diphosphate + oxidized [flavodoxin] + H2O + 2 H(+) = 2-C-methyl-D-erythritol 2,4-cyclic diphosphate + reduced [flavodoxin]</text>
        <dbReference type="Rhea" id="RHEA:43604"/>
        <dbReference type="Rhea" id="RHEA-COMP:10622"/>
        <dbReference type="Rhea" id="RHEA-COMP:10623"/>
        <dbReference type="ChEBI" id="CHEBI:15377"/>
        <dbReference type="ChEBI" id="CHEBI:15378"/>
        <dbReference type="ChEBI" id="CHEBI:57618"/>
        <dbReference type="ChEBI" id="CHEBI:58210"/>
        <dbReference type="ChEBI" id="CHEBI:58483"/>
        <dbReference type="ChEBI" id="CHEBI:128753"/>
        <dbReference type="EC" id="1.17.7.3"/>
    </reaction>
</comment>
<keyword evidence="3 7" id="KW-0560">Oxidoreductase</keyword>
<feature type="domain" description="IspG TIM-barrel" evidence="8">
    <location>
        <begin position="5"/>
        <end position="246"/>
    </location>
</feature>
<name>A0A0B6WZZ3_9BACT</name>
<reference evidence="10 11" key="2">
    <citation type="submission" date="2015-01" db="EMBL/GenBank/DDBJ databases">
        <title>Complete genome sequence of Pyrinomonas methylaliphatogenes type strain K22T.</title>
        <authorList>
            <person name="Lee K.C.Y."/>
            <person name="Power J.F."/>
            <person name="Dunfield P.F."/>
            <person name="Morgan X.C."/>
            <person name="Huttenhower C."/>
            <person name="Stott M.B."/>
        </authorList>
    </citation>
    <scope>NUCLEOTIDE SEQUENCE [LARGE SCALE GENOMIC DNA]</scope>
    <source>
        <strain evidence="10 11">K22</strain>
    </source>
</reference>
<dbReference type="FunFam" id="3.20.20.20:FF:000001">
    <property type="entry name" value="4-hydroxy-3-methylbut-2-en-1-yl diphosphate synthase (flavodoxin)"/>
    <property type="match status" value="1"/>
</dbReference>
<feature type="binding site" evidence="7">
    <location>
        <position position="264"/>
    </location>
    <ligand>
        <name>[4Fe-4S] cluster</name>
        <dbReference type="ChEBI" id="CHEBI:49883"/>
    </ligand>
</feature>
<dbReference type="GO" id="GO:0005506">
    <property type="term" value="F:iron ion binding"/>
    <property type="evidence" value="ECO:0007669"/>
    <property type="project" value="InterPro"/>
</dbReference>
<comment type="cofactor">
    <cofactor evidence="7">
        <name>[4Fe-4S] cluster</name>
        <dbReference type="ChEBI" id="CHEBI:49883"/>
    </cofactor>
    <text evidence="7">Binds 1 [4Fe-4S] cluster.</text>
</comment>
<keyword evidence="1 7" id="KW-0004">4Fe-4S</keyword>
<evidence type="ECO:0000256" key="2">
    <source>
        <dbReference type="ARBA" id="ARBA00022723"/>
    </source>
</evidence>
<evidence type="ECO:0000313" key="10">
    <source>
        <dbReference type="EMBL" id="CDM66636.1"/>
    </source>
</evidence>
<evidence type="ECO:0000256" key="3">
    <source>
        <dbReference type="ARBA" id="ARBA00023002"/>
    </source>
</evidence>
<evidence type="ECO:0000256" key="4">
    <source>
        <dbReference type="ARBA" id="ARBA00023004"/>
    </source>
</evidence>
<dbReference type="InterPro" id="IPR045854">
    <property type="entry name" value="NO2/SO3_Rdtase_4Fe4S_sf"/>
</dbReference>
<dbReference type="PANTHER" id="PTHR30454">
    <property type="entry name" value="4-HYDROXY-3-METHYLBUT-2-EN-1-YL DIPHOSPHATE SYNTHASE"/>
    <property type="match status" value="1"/>
</dbReference>
<evidence type="ECO:0000313" key="11">
    <source>
        <dbReference type="Proteomes" id="UP000031518"/>
    </source>
</evidence>
<dbReference type="HAMAP" id="MF_00159">
    <property type="entry name" value="IspG"/>
    <property type="match status" value="1"/>
</dbReference>
<keyword evidence="5 7" id="KW-0411">Iron-sulfur</keyword>
<dbReference type="EC" id="1.17.7.3" evidence="7"/>
<dbReference type="SUPFAM" id="SSF56014">
    <property type="entry name" value="Nitrite and sulphite reductase 4Fe-4S domain-like"/>
    <property type="match status" value="1"/>
</dbReference>
<feature type="binding site" evidence="7">
    <location>
        <position position="300"/>
    </location>
    <ligand>
        <name>[4Fe-4S] cluster</name>
        <dbReference type="ChEBI" id="CHEBI:49883"/>
    </ligand>
</feature>
<keyword evidence="11" id="KW-1185">Reference proteome</keyword>
<dbReference type="GO" id="GO:0051539">
    <property type="term" value="F:4 iron, 4 sulfur cluster binding"/>
    <property type="evidence" value="ECO:0007669"/>
    <property type="project" value="UniProtKB-UniRule"/>
</dbReference>
<evidence type="ECO:0000256" key="1">
    <source>
        <dbReference type="ARBA" id="ARBA00022485"/>
    </source>
</evidence>
<dbReference type="Pfam" id="PF04551">
    <property type="entry name" value="GcpE"/>
    <property type="match status" value="1"/>
</dbReference>
<comment type="function">
    <text evidence="7">Converts 2C-methyl-D-erythritol 2,4-cyclodiphosphate (ME-2,4cPP) into 1-hydroxy-2-methyl-2-(E)-butenyl 4-diphosphate.</text>
</comment>
<comment type="similarity">
    <text evidence="7">Belongs to the IspG family.</text>
</comment>
<evidence type="ECO:0000259" key="9">
    <source>
        <dbReference type="Pfam" id="PF26540"/>
    </source>
</evidence>
<organism evidence="10 11">
    <name type="scientific">Pyrinomonas methylaliphatogenes</name>
    <dbReference type="NCBI Taxonomy" id="454194"/>
    <lineage>
        <taxon>Bacteria</taxon>
        <taxon>Pseudomonadati</taxon>
        <taxon>Acidobacteriota</taxon>
        <taxon>Blastocatellia</taxon>
        <taxon>Blastocatellales</taxon>
        <taxon>Pyrinomonadaceae</taxon>
        <taxon>Pyrinomonas</taxon>
    </lineage>
</organism>
<protein>
    <recommendedName>
        <fullName evidence="7">4-hydroxy-3-methylbut-2-en-1-yl diphosphate synthase (flavodoxin)</fullName>
        <ecNumber evidence="7">1.17.7.3</ecNumber>
    </recommendedName>
    <alternativeName>
        <fullName evidence="7">1-hydroxy-2-methyl-2-(E)-butenyl 4-diphosphate synthase</fullName>
    </alternativeName>
</protein>
<dbReference type="EMBL" id="CBXV010000008">
    <property type="protein sequence ID" value="CDM66636.1"/>
    <property type="molecule type" value="Genomic_DNA"/>
</dbReference>
<keyword evidence="4 7" id="KW-0408">Iron</keyword>
<dbReference type="AlphaFoldDB" id="A0A0B6WZZ3"/>
<feature type="domain" description="IspG C-terminal" evidence="9">
    <location>
        <begin position="261"/>
        <end position="349"/>
    </location>
</feature>
<feature type="binding site" evidence="7">
    <location>
        <position position="307"/>
    </location>
    <ligand>
        <name>[4Fe-4S] cluster</name>
        <dbReference type="ChEBI" id="CHEBI:49883"/>
    </ligand>
</feature>
<keyword evidence="2 7" id="KW-0479">Metal-binding</keyword>
<gene>
    <name evidence="7" type="primary">ispG</name>
    <name evidence="10" type="ORF">PYK22_02669</name>
</gene>
<dbReference type="PIRSF" id="PIRSF004640">
    <property type="entry name" value="IspG"/>
    <property type="match status" value="1"/>
</dbReference>
<dbReference type="InterPro" id="IPR058578">
    <property type="entry name" value="IspG_TIM"/>
</dbReference>
<dbReference type="NCBIfam" id="TIGR00612">
    <property type="entry name" value="ispG_gcpE"/>
    <property type="match status" value="1"/>
</dbReference>
<evidence type="ECO:0000259" key="8">
    <source>
        <dbReference type="Pfam" id="PF04551"/>
    </source>
</evidence>
<dbReference type="UniPathway" id="UPA00056">
    <property type="reaction ID" value="UER00096"/>
</dbReference>
<sequence length="372" mass="40460">MRRKTRAVKVKNVQIGGGAPIAVQSMTKTDTVDVDATVRQIEEMVRAGCEIVRVAVPDKEAALALKEIRRRVPDVPLVADIHFHYKLALMALEAGVDKLRLNPGNIGSVERVREVVRAAQAQGVPIRIGVNGGSLEKDLLAKYGAATPEAMVESAMRHIRILEDLGFHDIVVSLKASDVRRTVAAYRLLAEKVDYPLHLGVTEAGTPFAGTIKSAIGLGILLHEGIGDTIRVSLAAEPQEEVRVAWEILRALELRQRGVTVVACPTCGRIDVDNFVGIVTEIERRLQHIDEPLHLSIMGCAVNGPGEAHESDLGVTFGRGVGMIFKDGDPLRKVSSEEIIEAFVREVEQMVAERRAKNDAGPEEKVSLPTKI</sequence>
<evidence type="ECO:0000256" key="6">
    <source>
        <dbReference type="ARBA" id="ARBA00023229"/>
    </source>
</evidence>
<feature type="binding site" evidence="7">
    <location>
        <position position="267"/>
    </location>
    <ligand>
        <name>[4Fe-4S] cluster</name>
        <dbReference type="ChEBI" id="CHEBI:49883"/>
    </ligand>
</feature>
<evidence type="ECO:0000256" key="5">
    <source>
        <dbReference type="ARBA" id="ARBA00023014"/>
    </source>
</evidence>
<dbReference type="Proteomes" id="UP000031518">
    <property type="component" value="Unassembled WGS sequence"/>
</dbReference>
<keyword evidence="6 7" id="KW-0414">Isoprene biosynthesis</keyword>
<dbReference type="InterPro" id="IPR011005">
    <property type="entry name" value="Dihydropteroate_synth-like_sf"/>
</dbReference>
<proteinExistence type="inferred from homology"/>
<dbReference type="Gene3D" id="3.20.20.20">
    <property type="entry name" value="Dihydropteroate synthase-like"/>
    <property type="match status" value="1"/>
</dbReference>
<evidence type="ECO:0000256" key="7">
    <source>
        <dbReference type="HAMAP-Rule" id="MF_00159"/>
    </source>
</evidence>
<dbReference type="GO" id="GO:0019288">
    <property type="term" value="P:isopentenyl diphosphate biosynthetic process, methylerythritol 4-phosphate pathway"/>
    <property type="evidence" value="ECO:0007669"/>
    <property type="project" value="UniProtKB-UniRule"/>
</dbReference>
<dbReference type="GO" id="GO:0141197">
    <property type="term" value="F:4-hydroxy-3-methylbut-2-enyl-diphosphate synthase activity (flavodoxin)"/>
    <property type="evidence" value="ECO:0007669"/>
    <property type="project" value="UniProtKB-EC"/>
</dbReference>
<reference evidence="10 11" key="1">
    <citation type="submission" date="2013-12" db="EMBL/GenBank/DDBJ databases">
        <authorList>
            <person name="Stott M."/>
        </authorList>
    </citation>
    <scope>NUCLEOTIDE SEQUENCE [LARGE SCALE GENOMIC DNA]</scope>
    <source>
        <strain evidence="10 11">K22</strain>
    </source>
</reference>
<dbReference type="Gene3D" id="3.30.413.10">
    <property type="entry name" value="Sulfite Reductase Hemoprotein, domain 1"/>
    <property type="match status" value="1"/>
</dbReference>
<dbReference type="GO" id="GO:0046429">
    <property type="term" value="F:4-hydroxy-3-methylbut-2-en-1-yl diphosphate synthase activity (ferredoxin)"/>
    <property type="evidence" value="ECO:0007669"/>
    <property type="project" value="UniProtKB-UniRule"/>
</dbReference>
<dbReference type="Pfam" id="PF26540">
    <property type="entry name" value="GcpE_C"/>
    <property type="match status" value="1"/>
</dbReference>
<dbReference type="STRING" id="454194.PYK22_02669"/>
<dbReference type="SUPFAM" id="SSF51717">
    <property type="entry name" value="Dihydropteroate synthetase-like"/>
    <property type="match status" value="1"/>
</dbReference>
<dbReference type="InterPro" id="IPR016425">
    <property type="entry name" value="IspG_bac"/>
</dbReference>
<dbReference type="PANTHER" id="PTHR30454:SF0">
    <property type="entry name" value="4-HYDROXY-3-METHYLBUT-2-EN-1-YL DIPHOSPHATE SYNTHASE (FERREDOXIN), CHLOROPLASTIC"/>
    <property type="match status" value="1"/>
</dbReference>
<accession>A0A0B6WZZ3</accession>